<evidence type="ECO:0000256" key="6">
    <source>
        <dbReference type="ARBA" id="ARBA00022729"/>
    </source>
</evidence>
<dbReference type="Gene3D" id="2.60.40.3110">
    <property type="match status" value="1"/>
</dbReference>
<feature type="signal peptide" evidence="10">
    <location>
        <begin position="1"/>
        <end position="29"/>
    </location>
</feature>
<gene>
    <name evidence="13" type="ORF">EC844_13614</name>
</gene>
<dbReference type="AlphaFoldDB" id="A0A4R1X959"/>
<accession>A0A4R1X959</accession>
<evidence type="ECO:0000256" key="8">
    <source>
        <dbReference type="ARBA" id="ARBA00023237"/>
    </source>
</evidence>
<protein>
    <submittedName>
        <fullName evidence="13">Outer membrane usher protein</fullName>
    </submittedName>
</protein>
<evidence type="ECO:0000313" key="14">
    <source>
        <dbReference type="Proteomes" id="UP000294963"/>
    </source>
</evidence>
<dbReference type="Gene3D" id="2.60.40.2070">
    <property type="match status" value="1"/>
</dbReference>
<keyword evidence="3 9" id="KW-0813">Transport</keyword>
<dbReference type="FunFam" id="2.60.40.2610:FF:000001">
    <property type="entry name" value="Outer membrane fimbrial usher protein"/>
    <property type="match status" value="1"/>
</dbReference>
<reference evidence="13 14" key="1">
    <citation type="submission" date="2019-03" db="EMBL/GenBank/DDBJ databases">
        <title>Genomic analyses of the natural microbiome of Caenorhabditis elegans.</title>
        <authorList>
            <person name="Samuel B."/>
        </authorList>
    </citation>
    <scope>NUCLEOTIDE SEQUENCE [LARGE SCALE GENOMIC DNA]</scope>
    <source>
        <strain evidence="13 14">JUb89</strain>
    </source>
</reference>
<evidence type="ECO:0000256" key="1">
    <source>
        <dbReference type="ARBA" id="ARBA00004571"/>
    </source>
</evidence>
<name>A0A4R1X959_ACICA</name>
<evidence type="ECO:0000256" key="4">
    <source>
        <dbReference type="ARBA" id="ARBA00022452"/>
    </source>
</evidence>
<dbReference type="OrthoDB" id="6554712at2"/>
<keyword evidence="14" id="KW-1185">Reference proteome</keyword>
<dbReference type="Pfam" id="PF13954">
    <property type="entry name" value="PapC_N"/>
    <property type="match status" value="1"/>
</dbReference>
<keyword evidence="7 9" id="KW-0472">Membrane</keyword>
<dbReference type="InterPro" id="IPR042186">
    <property type="entry name" value="FimD_plug_dom"/>
</dbReference>
<comment type="caution">
    <text evidence="13">The sequence shown here is derived from an EMBL/GenBank/DDBJ whole genome shotgun (WGS) entry which is preliminary data.</text>
</comment>
<dbReference type="InterPro" id="IPR018030">
    <property type="entry name" value="Fimbrial_membr_usher_CS"/>
</dbReference>
<feature type="domain" description="PapC-like C-terminal" evidence="11">
    <location>
        <begin position="809"/>
        <end position="863"/>
    </location>
</feature>
<keyword evidence="9" id="KW-1029">Fimbrium biogenesis</keyword>
<dbReference type="InterPro" id="IPR043142">
    <property type="entry name" value="PapC-like_C_sf"/>
</dbReference>
<evidence type="ECO:0000256" key="5">
    <source>
        <dbReference type="ARBA" id="ARBA00022692"/>
    </source>
</evidence>
<feature type="domain" description="PapC N-terminal" evidence="12">
    <location>
        <begin position="65"/>
        <end position="202"/>
    </location>
</feature>
<evidence type="ECO:0000259" key="11">
    <source>
        <dbReference type="Pfam" id="PF13953"/>
    </source>
</evidence>
<dbReference type="InterPro" id="IPR000015">
    <property type="entry name" value="Fimb_usher"/>
</dbReference>
<dbReference type="Pfam" id="PF00577">
    <property type="entry name" value="Usher"/>
    <property type="match status" value="1"/>
</dbReference>
<keyword evidence="6 10" id="KW-0732">Signal</keyword>
<dbReference type="InterPro" id="IPR025949">
    <property type="entry name" value="PapC-like_C"/>
</dbReference>
<dbReference type="InterPro" id="IPR037224">
    <property type="entry name" value="PapC_N_sf"/>
</dbReference>
<evidence type="ECO:0000256" key="9">
    <source>
        <dbReference type="RuleBase" id="RU003884"/>
    </source>
</evidence>
<comment type="similarity">
    <text evidence="2 9">Belongs to the fimbrial export usher family.</text>
</comment>
<dbReference type="Gene3D" id="3.10.20.410">
    <property type="match status" value="1"/>
</dbReference>
<keyword evidence="4" id="KW-1134">Transmembrane beta strand</keyword>
<dbReference type="GO" id="GO:0015473">
    <property type="term" value="F:fimbrial usher porin activity"/>
    <property type="evidence" value="ECO:0007669"/>
    <property type="project" value="InterPro"/>
</dbReference>
<evidence type="ECO:0000256" key="7">
    <source>
        <dbReference type="ARBA" id="ARBA00023136"/>
    </source>
</evidence>
<dbReference type="InterPro" id="IPR025885">
    <property type="entry name" value="PapC_N"/>
</dbReference>
<dbReference type="GO" id="GO:0009297">
    <property type="term" value="P:pilus assembly"/>
    <property type="evidence" value="ECO:0007669"/>
    <property type="project" value="InterPro"/>
</dbReference>
<comment type="subcellular location">
    <subcellularLocation>
        <location evidence="1 9">Cell outer membrane</location>
        <topology evidence="1 9">Multi-pass membrane protein</topology>
    </subcellularLocation>
</comment>
<evidence type="ECO:0000256" key="10">
    <source>
        <dbReference type="SAM" id="SignalP"/>
    </source>
</evidence>
<keyword evidence="8 9" id="KW-0998">Cell outer membrane</keyword>
<proteinExistence type="inferred from homology"/>
<evidence type="ECO:0000259" key="12">
    <source>
        <dbReference type="Pfam" id="PF13954"/>
    </source>
</evidence>
<keyword evidence="5 9" id="KW-0812">Transmembrane</keyword>
<feature type="chain" id="PRO_5020690122" evidence="10">
    <location>
        <begin position="30"/>
        <end position="882"/>
    </location>
</feature>
<dbReference type="Pfam" id="PF13953">
    <property type="entry name" value="PapC_C"/>
    <property type="match status" value="1"/>
</dbReference>
<organism evidence="13 14">
    <name type="scientific">Acinetobacter calcoaceticus</name>
    <dbReference type="NCBI Taxonomy" id="471"/>
    <lineage>
        <taxon>Bacteria</taxon>
        <taxon>Pseudomonadati</taxon>
        <taxon>Pseudomonadota</taxon>
        <taxon>Gammaproteobacteria</taxon>
        <taxon>Moraxellales</taxon>
        <taxon>Moraxellaceae</taxon>
        <taxon>Acinetobacter</taxon>
        <taxon>Acinetobacter calcoaceticus/baumannii complex</taxon>
    </lineage>
</organism>
<evidence type="ECO:0000256" key="3">
    <source>
        <dbReference type="ARBA" id="ARBA00022448"/>
    </source>
</evidence>
<dbReference type="GO" id="GO:0009279">
    <property type="term" value="C:cell outer membrane"/>
    <property type="evidence" value="ECO:0007669"/>
    <property type="project" value="UniProtKB-SubCell"/>
</dbReference>
<evidence type="ECO:0000313" key="13">
    <source>
        <dbReference type="EMBL" id="TCM60044.1"/>
    </source>
</evidence>
<dbReference type="PANTHER" id="PTHR30451:SF20">
    <property type="entry name" value="FIMBRIAE USHER"/>
    <property type="match status" value="1"/>
</dbReference>
<dbReference type="SUPFAM" id="SSF141729">
    <property type="entry name" value="FimD N-terminal domain-like"/>
    <property type="match status" value="1"/>
</dbReference>
<sequence length="882" mass="96995">MKLILIFGLGCTASTSLVLISLSATLAQAQQAPIHAQQIQAQQVQAQQTSAQQTQSPPLADEYVFDPMLFRGSNLNKETLVQLSKGSNLVAGTYKVDLYVNNRFIERGNIRFIEQNQLIVPCLSMDLIQRAAIITLRTDTPNQQEQCDVLESFVEAGSSQLDINRLRLDLSIPHSMLKHLPEGYIHHREWDAGDSIGFINYMSHYYHNVFKFGDQKLQSDAAYLSINGGVNINQWQFRQQSSLTYQQDKFSWNSIRSYLKRPIASIQSEMSFGQLTSKGRFFSGLNFNGINLSSDERMLAPSQRGYAPVIQGIAKSNARVSVQQFGREIYQLSVAPGPFRINDLYPTNANGDLNVIIYEADGSSAEFRVPFSAAPESIRQGAFKYNLDIGRTRDQAEHMDFASLTTQYGINNAITINNGLRFAPNYQAAMLGSAYTNRWGAVAADLTYSRSALAQQGFSDGWMLSSSYSKTFSPSQTSIALSGYRFSTKGYRELTDFIGLVQANKAGMPFQSNTHQERSRLTLSINQPLGNYGNVYLSGSAQNYRDNKPNDYQLQFGYSKAWINGISLNISLSKIQRGQHAIASSANAANALDAGSSNASASDTNFGLTVNIPFSAKAFRPKSLSFGYSNNAQRNSYQANINGTLDAQSSLQYSLGLNYDDQTTQRNWHGSLQKRMPYANVDVSGSIGQSYWQSSVNLQGALALHSGGVTFGSYLSDTFALVEAKGAKGAQVLNAQGVRIDRRGYALVPSLTPYQNNAITLNPEGIQGQAELESGHHSIVPYAGAAIRVKFKTRQGFAMLIRSEISPTKALPLGAEVLDEHGASVGIVGQNGQIYLRTQQQHGSLKVRWGNSPTDGCVIHYQVADLALKQHLIKFSSPCQPE</sequence>
<dbReference type="Gene3D" id="2.60.40.2610">
    <property type="entry name" value="Outer membrane usher protein FimD, plug domain"/>
    <property type="match status" value="1"/>
</dbReference>
<dbReference type="PROSITE" id="PS01151">
    <property type="entry name" value="FIMBRIAL_USHER"/>
    <property type="match status" value="1"/>
</dbReference>
<dbReference type="EMBL" id="SLVJ01000036">
    <property type="protein sequence ID" value="TCM60044.1"/>
    <property type="molecule type" value="Genomic_DNA"/>
</dbReference>
<dbReference type="PANTHER" id="PTHR30451">
    <property type="entry name" value="OUTER MEMBRANE USHER PROTEIN"/>
    <property type="match status" value="1"/>
</dbReference>
<dbReference type="Proteomes" id="UP000294963">
    <property type="component" value="Unassembled WGS sequence"/>
</dbReference>
<evidence type="ECO:0000256" key="2">
    <source>
        <dbReference type="ARBA" id="ARBA00008064"/>
    </source>
</evidence>